<organism evidence="1 2">
    <name type="scientific">Mycolicibacterium obuense</name>
    <dbReference type="NCBI Taxonomy" id="1807"/>
    <lineage>
        <taxon>Bacteria</taxon>
        <taxon>Bacillati</taxon>
        <taxon>Actinomycetota</taxon>
        <taxon>Actinomycetes</taxon>
        <taxon>Mycobacteriales</taxon>
        <taxon>Mycobacteriaceae</taxon>
        <taxon>Mycolicibacterium</taxon>
    </lineage>
</organism>
<protein>
    <submittedName>
        <fullName evidence="1">Uncharacterized protein</fullName>
    </submittedName>
</protein>
<dbReference type="Proteomes" id="UP000034150">
    <property type="component" value="Unassembled WGS sequence"/>
</dbReference>
<evidence type="ECO:0000313" key="2">
    <source>
        <dbReference type="Proteomes" id="UP000034150"/>
    </source>
</evidence>
<sequence>MIVIAMGVVQWRSGWGRGSCRRRRRRLAARHAHRRRDDRLWTTAIVAIGMLGTRPTITTLLRLGASAVVVTICSLGGRPMVTTGCACWSVITVPQT</sequence>
<accession>A0A0M2K0W3</accession>
<gene>
    <name evidence="1" type="ORF">WN67_05735</name>
</gene>
<reference evidence="1 2" key="1">
    <citation type="journal article" date="2015" name="Genome Announc.">
        <title>Draft Genome Sequence of Mycobacterium obuense Strain UC1, Isolated from Patient Sputum.</title>
        <authorList>
            <person name="Greninger A.L."/>
            <person name="Cunningham G."/>
            <person name="Hsu E.D."/>
            <person name="Yu J.M."/>
            <person name="Chiu C.Y."/>
            <person name="Miller S."/>
        </authorList>
    </citation>
    <scope>NUCLEOTIDE SEQUENCE [LARGE SCALE GENOMIC DNA]</scope>
    <source>
        <strain evidence="1 2">UC1</strain>
    </source>
</reference>
<proteinExistence type="predicted"/>
<keyword evidence="2" id="KW-1185">Reference proteome</keyword>
<dbReference type="AlphaFoldDB" id="A0A0M2K0W3"/>
<comment type="caution">
    <text evidence="1">The sequence shown here is derived from an EMBL/GenBank/DDBJ whole genome shotgun (WGS) entry which is preliminary data.</text>
</comment>
<evidence type="ECO:0000313" key="1">
    <source>
        <dbReference type="EMBL" id="KKF02983.1"/>
    </source>
</evidence>
<name>A0A0M2K0W3_9MYCO</name>
<dbReference type="EMBL" id="LAUZ02000026">
    <property type="protein sequence ID" value="KKF02983.1"/>
    <property type="molecule type" value="Genomic_DNA"/>
</dbReference>